<gene>
    <name evidence="1" type="ORF">LEP1GSC125_3392</name>
</gene>
<organism evidence="1 2">
    <name type="scientific">Leptospira mayottensis 200901122</name>
    <dbReference type="NCBI Taxonomy" id="1193010"/>
    <lineage>
        <taxon>Bacteria</taxon>
        <taxon>Pseudomonadati</taxon>
        <taxon>Spirochaetota</taxon>
        <taxon>Spirochaetia</taxon>
        <taxon>Leptospirales</taxon>
        <taxon>Leptospiraceae</taxon>
        <taxon>Leptospira</taxon>
    </lineage>
</organism>
<comment type="caution">
    <text evidence="1">The sequence shown here is derived from an EMBL/GenBank/DDBJ whole genome shotgun (WGS) entry which is preliminary data.</text>
</comment>
<evidence type="ECO:0000313" key="1">
    <source>
        <dbReference type="EMBL" id="EKR99053.1"/>
    </source>
</evidence>
<evidence type="ECO:0000313" key="2">
    <source>
        <dbReference type="Proteomes" id="UP000001343"/>
    </source>
</evidence>
<sequence length="37" mass="4385">MVIHFDLLQEKSIDEFVLMNYDFHFPKTNSGPVTSFH</sequence>
<proteinExistence type="predicted"/>
<dbReference type="AlphaFoldDB" id="A0AA87MNW2"/>
<accession>A0AA87MNW2</accession>
<dbReference type="EMBL" id="AKWM02000061">
    <property type="protein sequence ID" value="EKR99053.1"/>
    <property type="molecule type" value="Genomic_DNA"/>
</dbReference>
<name>A0AA87MNW2_9LEPT</name>
<protein>
    <submittedName>
        <fullName evidence="1">Uncharacterized protein</fullName>
    </submittedName>
</protein>
<reference evidence="1 2" key="1">
    <citation type="journal article" date="2014" name="Int. J. Syst. Evol. Microbiol.">
        <title>Leptospira mayottensis sp. nov., a pathogenic species of the genus Leptospira isolated from humans.</title>
        <authorList>
            <person name="Bourhy P."/>
            <person name="Collet L."/>
            <person name="Brisse S."/>
            <person name="Picardeau M."/>
        </authorList>
    </citation>
    <scope>NUCLEOTIDE SEQUENCE [LARGE SCALE GENOMIC DNA]</scope>
    <source>
        <strain evidence="1 2">200901122</strain>
    </source>
</reference>
<dbReference type="Proteomes" id="UP000001343">
    <property type="component" value="Unassembled WGS sequence"/>
</dbReference>